<evidence type="ECO:0000313" key="3">
    <source>
        <dbReference type="EMBL" id="CAF4267662.1"/>
    </source>
</evidence>
<keyword evidence="2" id="KW-0812">Transmembrane</keyword>
<gene>
    <name evidence="3" type="ORF">HFQ381_LOCUS11465</name>
</gene>
<reference evidence="3" key="1">
    <citation type="submission" date="2021-02" db="EMBL/GenBank/DDBJ databases">
        <authorList>
            <person name="Nowell W R."/>
        </authorList>
    </citation>
    <scope>NUCLEOTIDE SEQUENCE</scope>
</reference>
<organism evidence="3 4">
    <name type="scientific">Rotaria socialis</name>
    <dbReference type="NCBI Taxonomy" id="392032"/>
    <lineage>
        <taxon>Eukaryota</taxon>
        <taxon>Metazoa</taxon>
        <taxon>Spiralia</taxon>
        <taxon>Gnathifera</taxon>
        <taxon>Rotifera</taxon>
        <taxon>Eurotatoria</taxon>
        <taxon>Bdelloidea</taxon>
        <taxon>Philodinida</taxon>
        <taxon>Philodinidae</taxon>
        <taxon>Rotaria</taxon>
    </lineage>
</organism>
<protein>
    <submittedName>
        <fullName evidence="3">Uncharacterized protein</fullName>
    </submittedName>
</protein>
<feature type="coiled-coil region" evidence="1">
    <location>
        <begin position="147"/>
        <end position="189"/>
    </location>
</feature>
<evidence type="ECO:0000256" key="2">
    <source>
        <dbReference type="SAM" id="Phobius"/>
    </source>
</evidence>
<sequence>MEMLPSNLHELIGCIKSNNLDKITEKSISTLMSITLSCIGFAGFSMPINLESDIIQFLKNSDVSQENEDHCRFYFLNAMFKTGRLLFYRVDDTQEGWRRAIFTSMALLSDRISTIEIIQKSMEVDLNDVLNKTKSQMQSIDKIHLSLDSIKKNEKDMSIKINNLEKNINNKIDQTQETTKNELKKMQETTNNELKNIIKLLTFSEKKTVDHLGIFIQRMNNFAEKDALSSSLFRYFMVNMLMIFILFTFTLAWTIAGSVWIFRAKPTVQTIDSTRPYYCHSTLYYKSYYAVGDFDGSLGNDGQLDASARDTIARAIEKQLGLPTGSIVVDQGTVATSTGRRKRRSAKLSRFGRGQISRGLQRLYLIFHINRVKCLACRISPVTIIITVTIVFNGQTITIVIVIRISVEVIKIPATLSPSTAATTTAVAVIGTGSASG</sequence>
<keyword evidence="2" id="KW-1133">Transmembrane helix</keyword>
<comment type="caution">
    <text evidence="3">The sequence shown here is derived from an EMBL/GenBank/DDBJ whole genome shotgun (WGS) entry which is preliminary data.</text>
</comment>
<evidence type="ECO:0000256" key="1">
    <source>
        <dbReference type="SAM" id="Coils"/>
    </source>
</evidence>
<dbReference type="EMBL" id="CAJOBO010000661">
    <property type="protein sequence ID" value="CAF4267662.1"/>
    <property type="molecule type" value="Genomic_DNA"/>
</dbReference>
<feature type="transmembrane region" description="Helical" evidence="2">
    <location>
        <begin position="235"/>
        <end position="262"/>
    </location>
</feature>
<proteinExistence type="predicted"/>
<dbReference type="Proteomes" id="UP000663851">
    <property type="component" value="Unassembled WGS sequence"/>
</dbReference>
<name>A0A820FVJ5_9BILA</name>
<dbReference type="AlphaFoldDB" id="A0A820FVJ5"/>
<accession>A0A820FVJ5</accession>
<keyword evidence="1" id="KW-0175">Coiled coil</keyword>
<evidence type="ECO:0000313" key="4">
    <source>
        <dbReference type="Proteomes" id="UP000663851"/>
    </source>
</evidence>
<keyword evidence="2" id="KW-0472">Membrane</keyword>